<evidence type="ECO:0000313" key="4">
    <source>
        <dbReference type="EMBL" id="SDG23113.1"/>
    </source>
</evidence>
<feature type="compositionally biased region" description="Acidic residues" evidence="3">
    <location>
        <begin position="128"/>
        <end position="147"/>
    </location>
</feature>
<name>A0A1G7SJD3_9PROT</name>
<proteinExistence type="inferred from homology"/>
<dbReference type="InterPro" id="IPR023799">
    <property type="entry name" value="RbfA_dom_sf"/>
</dbReference>
<comment type="similarity">
    <text evidence="2">Belongs to the RbfA family.</text>
</comment>
<dbReference type="InterPro" id="IPR020053">
    <property type="entry name" value="Ribosome-bd_factorA_CS"/>
</dbReference>
<dbReference type="PANTHER" id="PTHR33515">
    <property type="entry name" value="RIBOSOME-BINDING FACTOR A, CHLOROPLASTIC-RELATED"/>
    <property type="match status" value="1"/>
</dbReference>
<dbReference type="NCBIfam" id="TIGR00082">
    <property type="entry name" value="rbfA"/>
    <property type="match status" value="1"/>
</dbReference>
<dbReference type="GO" id="GO:0005829">
    <property type="term" value="C:cytosol"/>
    <property type="evidence" value="ECO:0007669"/>
    <property type="project" value="TreeGrafter"/>
</dbReference>
<keyword evidence="2" id="KW-0963">Cytoplasm</keyword>
<dbReference type="STRING" id="1082479.SAMN05216241_10732"/>
<dbReference type="EMBL" id="FNCE01000007">
    <property type="protein sequence ID" value="SDG23113.1"/>
    <property type="molecule type" value="Genomic_DNA"/>
</dbReference>
<gene>
    <name evidence="2" type="primary">rbfA</name>
    <name evidence="4" type="ORF">SAMN05216241_10732</name>
</gene>
<dbReference type="PROSITE" id="PS01319">
    <property type="entry name" value="RBFA"/>
    <property type="match status" value="1"/>
</dbReference>
<organism evidence="4 5">
    <name type="scientific">Limimonas halophila</name>
    <dbReference type="NCBI Taxonomy" id="1082479"/>
    <lineage>
        <taxon>Bacteria</taxon>
        <taxon>Pseudomonadati</taxon>
        <taxon>Pseudomonadota</taxon>
        <taxon>Alphaproteobacteria</taxon>
        <taxon>Rhodospirillales</taxon>
        <taxon>Rhodovibrionaceae</taxon>
        <taxon>Limimonas</taxon>
    </lineage>
</organism>
<sequence>MSRRQEKGPSQRQLRVGEQIRHTLADILARSELQDPALAGVSITVSEVRVSPDLKLATAYVLPFAAEDQAAVVDGLQRAAPHLRHQLARAINLRHTPELRFRADTSFDEAARIDALLRSPRVQRDIADEGEADADPDTSDEHDDDER</sequence>
<reference evidence="4 5" key="1">
    <citation type="submission" date="2016-10" db="EMBL/GenBank/DDBJ databases">
        <authorList>
            <person name="de Groot N.N."/>
        </authorList>
    </citation>
    <scope>NUCLEOTIDE SEQUENCE [LARGE SCALE GENOMIC DNA]</scope>
    <source>
        <strain evidence="4 5">DSM 25584</strain>
    </source>
</reference>
<comment type="subunit">
    <text evidence="2">Monomer. Binds 30S ribosomal subunits, but not 50S ribosomal subunits or 70S ribosomes.</text>
</comment>
<dbReference type="InterPro" id="IPR000238">
    <property type="entry name" value="RbfA"/>
</dbReference>
<dbReference type="Gene3D" id="3.30.300.20">
    <property type="match status" value="1"/>
</dbReference>
<protein>
    <recommendedName>
        <fullName evidence="2">Ribosome-binding factor A</fullName>
    </recommendedName>
</protein>
<dbReference type="InterPro" id="IPR015946">
    <property type="entry name" value="KH_dom-like_a/b"/>
</dbReference>
<feature type="region of interest" description="Disordered" evidence="3">
    <location>
        <begin position="122"/>
        <end position="147"/>
    </location>
</feature>
<dbReference type="AlphaFoldDB" id="A0A1G7SJD3"/>
<comment type="function">
    <text evidence="2">One of several proteins that assist in the late maturation steps of the functional core of the 30S ribosomal subunit. Associates with free 30S ribosomal subunits (but not with 30S subunits that are part of 70S ribosomes or polysomes). Required for efficient processing of 16S rRNA. May interact with the 5'-terminal helix region of 16S rRNA.</text>
</comment>
<dbReference type="PANTHER" id="PTHR33515:SF1">
    <property type="entry name" value="RIBOSOME-BINDING FACTOR A, CHLOROPLASTIC-RELATED"/>
    <property type="match status" value="1"/>
</dbReference>
<keyword evidence="5" id="KW-1185">Reference proteome</keyword>
<dbReference type="HAMAP" id="MF_00003">
    <property type="entry name" value="RbfA"/>
    <property type="match status" value="1"/>
</dbReference>
<dbReference type="RefSeq" id="WP_090020348.1">
    <property type="nucleotide sequence ID" value="NZ_FNCE01000007.1"/>
</dbReference>
<keyword evidence="1 2" id="KW-0690">Ribosome biogenesis</keyword>
<evidence type="ECO:0000256" key="1">
    <source>
        <dbReference type="ARBA" id="ARBA00022517"/>
    </source>
</evidence>
<dbReference type="NCBIfam" id="NF001802">
    <property type="entry name" value="PRK00521.2-5"/>
    <property type="match status" value="1"/>
</dbReference>
<dbReference type="SUPFAM" id="SSF89919">
    <property type="entry name" value="Ribosome-binding factor A, RbfA"/>
    <property type="match status" value="1"/>
</dbReference>
<dbReference type="Pfam" id="PF02033">
    <property type="entry name" value="RBFA"/>
    <property type="match status" value="1"/>
</dbReference>
<evidence type="ECO:0000313" key="5">
    <source>
        <dbReference type="Proteomes" id="UP000199415"/>
    </source>
</evidence>
<accession>A0A1G7SJD3</accession>
<evidence type="ECO:0000256" key="2">
    <source>
        <dbReference type="HAMAP-Rule" id="MF_00003"/>
    </source>
</evidence>
<dbReference type="GO" id="GO:0043024">
    <property type="term" value="F:ribosomal small subunit binding"/>
    <property type="evidence" value="ECO:0007669"/>
    <property type="project" value="TreeGrafter"/>
</dbReference>
<dbReference type="OrthoDB" id="9805051at2"/>
<dbReference type="GO" id="GO:0030490">
    <property type="term" value="P:maturation of SSU-rRNA"/>
    <property type="evidence" value="ECO:0007669"/>
    <property type="project" value="UniProtKB-UniRule"/>
</dbReference>
<comment type="subcellular location">
    <subcellularLocation>
        <location evidence="2">Cytoplasm</location>
    </subcellularLocation>
</comment>
<dbReference type="Proteomes" id="UP000199415">
    <property type="component" value="Unassembled WGS sequence"/>
</dbReference>
<evidence type="ECO:0000256" key="3">
    <source>
        <dbReference type="SAM" id="MobiDB-lite"/>
    </source>
</evidence>